<evidence type="ECO:0000256" key="2">
    <source>
        <dbReference type="ARBA" id="ARBA00034247"/>
    </source>
</evidence>
<dbReference type="InterPro" id="IPR050469">
    <property type="entry name" value="Diguanylate_Cyclase"/>
</dbReference>
<dbReference type="OrthoDB" id="9812034at2"/>
<dbReference type="CDD" id="cd01949">
    <property type="entry name" value="GGDEF"/>
    <property type="match status" value="1"/>
</dbReference>
<dbReference type="SMART" id="SM00240">
    <property type="entry name" value="FHA"/>
    <property type="match status" value="1"/>
</dbReference>
<dbReference type="PANTHER" id="PTHR45138:SF9">
    <property type="entry name" value="DIGUANYLATE CYCLASE DGCM-RELATED"/>
    <property type="match status" value="1"/>
</dbReference>
<dbReference type="NCBIfam" id="TIGR00254">
    <property type="entry name" value="GGDEF"/>
    <property type="match status" value="1"/>
</dbReference>
<dbReference type="InterPro" id="IPR000160">
    <property type="entry name" value="GGDEF_dom"/>
</dbReference>
<dbReference type="GO" id="GO:0052621">
    <property type="term" value="F:diguanylate cyclase activity"/>
    <property type="evidence" value="ECO:0007669"/>
    <property type="project" value="UniProtKB-EC"/>
</dbReference>
<proteinExistence type="predicted"/>
<feature type="domain" description="GGDEF" evidence="4">
    <location>
        <begin position="155"/>
        <end position="285"/>
    </location>
</feature>
<dbReference type="CDD" id="cd00060">
    <property type="entry name" value="FHA"/>
    <property type="match status" value="1"/>
</dbReference>
<gene>
    <name evidence="5" type="ORF">E8A74_43695</name>
</gene>
<dbReference type="InterPro" id="IPR043128">
    <property type="entry name" value="Rev_trsase/Diguanyl_cyclase"/>
</dbReference>
<dbReference type="Gene3D" id="3.30.70.270">
    <property type="match status" value="1"/>
</dbReference>
<dbReference type="InterPro" id="IPR008984">
    <property type="entry name" value="SMAD_FHA_dom_sf"/>
</dbReference>
<evidence type="ECO:0000259" key="3">
    <source>
        <dbReference type="PROSITE" id="PS50006"/>
    </source>
</evidence>
<feature type="domain" description="FHA" evidence="3">
    <location>
        <begin position="39"/>
        <end position="88"/>
    </location>
</feature>
<sequence>MIICSSQDPAGPDTLIVIYTRDRKLLGHRYKLDPAVTVVTIGRRAENTIPIDSDGVSRCHARFEKRAEGFWVVDNDSTNGTFVNDERVPEALLRCGDRVRVGNTIFKCCCAECGRMIDETRYTTTPIDGLTKAYNRRHLIEQLDTTLRRTEPTEHPLALVMFDLDHFKRINDSFGHLAGDQVLREIASLTQQHVRPGDVFARYGGEEFAWMLPGTDLAGAVALAETIRAAVAAHVVTFEEHTISLTLSAGVAQADEKTCFASDLIGAADERLYQAKHDGRNRVRS</sequence>
<organism evidence="5 6">
    <name type="scientific">Polyangium fumosum</name>
    <dbReference type="NCBI Taxonomy" id="889272"/>
    <lineage>
        <taxon>Bacteria</taxon>
        <taxon>Pseudomonadati</taxon>
        <taxon>Myxococcota</taxon>
        <taxon>Polyangia</taxon>
        <taxon>Polyangiales</taxon>
        <taxon>Polyangiaceae</taxon>
        <taxon>Polyangium</taxon>
    </lineage>
</organism>
<comment type="catalytic activity">
    <reaction evidence="2">
        <text>2 GTP = 3',3'-c-di-GMP + 2 diphosphate</text>
        <dbReference type="Rhea" id="RHEA:24898"/>
        <dbReference type="ChEBI" id="CHEBI:33019"/>
        <dbReference type="ChEBI" id="CHEBI:37565"/>
        <dbReference type="ChEBI" id="CHEBI:58805"/>
        <dbReference type="EC" id="2.7.7.65"/>
    </reaction>
</comment>
<dbReference type="InterPro" id="IPR029787">
    <property type="entry name" value="Nucleotide_cyclase"/>
</dbReference>
<accession>A0A4U1IV39</accession>
<dbReference type="EC" id="2.7.7.65" evidence="1"/>
<reference evidence="5 6" key="1">
    <citation type="submission" date="2019-04" db="EMBL/GenBank/DDBJ databases">
        <authorList>
            <person name="Li Y."/>
            <person name="Wang J."/>
        </authorList>
    </citation>
    <scope>NUCLEOTIDE SEQUENCE [LARGE SCALE GENOMIC DNA]</scope>
    <source>
        <strain evidence="5 6">DSM 14668</strain>
    </source>
</reference>
<dbReference type="Pfam" id="PF00498">
    <property type="entry name" value="FHA"/>
    <property type="match status" value="1"/>
</dbReference>
<dbReference type="Proteomes" id="UP000309215">
    <property type="component" value="Unassembled WGS sequence"/>
</dbReference>
<evidence type="ECO:0000259" key="4">
    <source>
        <dbReference type="PROSITE" id="PS50887"/>
    </source>
</evidence>
<dbReference type="AlphaFoldDB" id="A0A4U1IV39"/>
<name>A0A4U1IV39_9BACT</name>
<keyword evidence="6" id="KW-1185">Reference proteome</keyword>
<comment type="caution">
    <text evidence="5">The sequence shown here is derived from an EMBL/GenBank/DDBJ whole genome shotgun (WGS) entry which is preliminary data.</text>
</comment>
<dbReference type="GO" id="GO:1902201">
    <property type="term" value="P:negative regulation of bacterial-type flagellum-dependent cell motility"/>
    <property type="evidence" value="ECO:0007669"/>
    <property type="project" value="TreeGrafter"/>
</dbReference>
<dbReference type="PROSITE" id="PS50006">
    <property type="entry name" value="FHA_DOMAIN"/>
    <property type="match status" value="1"/>
</dbReference>
<dbReference type="PANTHER" id="PTHR45138">
    <property type="entry name" value="REGULATORY COMPONENTS OF SENSORY TRANSDUCTION SYSTEM"/>
    <property type="match status" value="1"/>
</dbReference>
<dbReference type="EMBL" id="SSMQ01000079">
    <property type="protein sequence ID" value="TKC97894.1"/>
    <property type="molecule type" value="Genomic_DNA"/>
</dbReference>
<dbReference type="Pfam" id="PF00990">
    <property type="entry name" value="GGDEF"/>
    <property type="match status" value="1"/>
</dbReference>
<dbReference type="RefSeq" id="WP_136935091.1">
    <property type="nucleotide sequence ID" value="NZ_SSMQ01000079.1"/>
</dbReference>
<dbReference type="SUPFAM" id="SSF55073">
    <property type="entry name" value="Nucleotide cyclase"/>
    <property type="match status" value="1"/>
</dbReference>
<dbReference type="FunFam" id="3.30.70.270:FF:000001">
    <property type="entry name" value="Diguanylate cyclase domain protein"/>
    <property type="match status" value="1"/>
</dbReference>
<dbReference type="PROSITE" id="PS50887">
    <property type="entry name" value="GGDEF"/>
    <property type="match status" value="1"/>
</dbReference>
<evidence type="ECO:0000313" key="6">
    <source>
        <dbReference type="Proteomes" id="UP000309215"/>
    </source>
</evidence>
<protein>
    <recommendedName>
        <fullName evidence="1">diguanylate cyclase</fullName>
        <ecNumber evidence="1">2.7.7.65</ecNumber>
    </recommendedName>
</protein>
<dbReference type="GO" id="GO:0005886">
    <property type="term" value="C:plasma membrane"/>
    <property type="evidence" value="ECO:0007669"/>
    <property type="project" value="TreeGrafter"/>
</dbReference>
<dbReference type="Gene3D" id="2.60.200.20">
    <property type="match status" value="1"/>
</dbReference>
<dbReference type="SUPFAM" id="SSF49879">
    <property type="entry name" value="SMAD/FHA domain"/>
    <property type="match status" value="1"/>
</dbReference>
<dbReference type="GO" id="GO:0043709">
    <property type="term" value="P:cell adhesion involved in single-species biofilm formation"/>
    <property type="evidence" value="ECO:0007669"/>
    <property type="project" value="TreeGrafter"/>
</dbReference>
<evidence type="ECO:0000256" key="1">
    <source>
        <dbReference type="ARBA" id="ARBA00012528"/>
    </source>
</evidence>
<dbReference type="InterPro" id="IPR000253">
    <property type="entry name" value="FHA_dom"/>
</dbReference>
<dbReference type="SMART" id="SM00267">
    <property type="entry name" value="GGDEF"/>
    <property type="match status" value="1"/>
</dbReference>
<evidence type="ECO:0000313" key="5">
    <source>
        <dbReference type="EMBL" id="TKC97894.1"/>
    </source>
</evidence>